<gene>
    <name evidence="1" type="ORF">EAH77_16125</name>
</gene>
<accession>A0A502GDZ8</accession>
<name>A0A502GDZ8_9GAMM</name>
<dbReference type="RefSeq" id="WP_140473821.1">
    <property type="nucleotide sequence ID" value="NZ_RCZD01000008.1"/>
</dbReference>
<dbReference type="EMBL" id="RCZD01000008">
    <property type="protein sequence ID" value="TPG60094.1"/>
    <property type="molecule type" value="Genomic_DNA"/>
</dbReference>
<proteinExistence type="predicted"/>
<protein>
    <submittedName>
        <fullName evidence="1">Uncharacterized protein</fullName>
    </submittedName>
</protein>
<reference evidence="1 2" key="1">
    <citation type="journal article" date="2019" name="Environ. Microbiol.">
        <title>Species interactions and distinct microbial communities in high Arctic permafrost affected cryosols are associated with the CH4 and CO2 gas fluxes.</title>
        <authorList>
            <person name="Altshuler I."/>
            <person name="Hamel J."/>
            <person name="Turney S."/>
            <person name="Magnuson E."/>
            <person name="Levesque R."/>
            <person name="Greer C."/>
            <person name="Whyte L.G."/>
        </authorList>
    </citation>
    <scope>NUCLEOTIDE SEQUENCE [LARGE SCALE GENOMIC DNA]</scope>
    <source>
        <strain evidence="1 2">E4</strain>
    </source>
</reference>
<organism evidence="1 2">
    <name type="scientific">Ewingella americana</name>
    <dbReference type="NCBI Taxonomy" id="41202"/>
    <lineage>
        <taxon>Bacteria</taxon>
        <taxon>Pseudomonadati</taxon>
        <taxon>Pseudomonadota</taxon>
        <taxon>Gammaproteobacteria</taxon>
        <taxon>Enterobacterales</taxon>
        <taxon>Yersiniaceae</taxon>
        <taxon>Ewingella</taxon>
    </lineage>
</organism>
<dbReference type="Proteomes" id="UP000317663">
    <property type="component" value="Unassembled WGS sequence"/>
</dbReference>
<sequence>MKPSINERLVASLARVKASKASGTEHGLIKSQIAQRVCAALVLTADDAMVLAAVEAVDLTALAAAYPEQGRQIQAGVAEVIAAFEELDDEDEDDEDSALTAFTSGLNSVLACLLVGEHHREESIVAAAIHACASTIQTAFYASDELADQLADAVPAVLNALDLPLEDDSEDGDDDLNAACASVTAYINAHAGNPKRLTALASSLNALGNLTLASLSDQAK</sequence>
<evidence type="ECO:0000313" key="2">
    <source>
        <dbReference type="Proteomes" id="UP000317663"/>
    </source>
</evidence>
<comment type="caution">
    <text evidence="1">The sequence shown here is derived from an EMBL/GenBank/DDBJ whole genome shotgun (WGS) entry which is preliminary data.</text>
</comment>
<dbReference type="AlphaFoldDB" id="A0A502GDZ8"/>
<evidence type="ECO:0000313" key="1">
    <source>
        <dbReference type="EMBL" id="TPG60094.1"/>
    </source>
</evidence>
<keyword evidence="2" id="KW-1185">Reference proteome</keyword>